<keyword evidence="5 7" id="KW-0430">Lectin</keyword>
<dbReference type="PROSITE" id="PS52031">
    <property type="entry name" value="GG_LECTIN"/>
    <property type="match status" value="1"/>
</dbReference>
<feature type="transmembrane region" description="Helical" evidence="8">
    <location>
        <begin position="20"/>
        <end position="40"/>
    </location>
</feature>
<protein>
    <recommendedName>
        <fullName evidence="9">ILEI/PANDER domain-containing protein</fullName>
    </recommendedName>
</protein>
<evidence type="ECO:0000256" key="1">
    <source>
        <dbReference type="ARBA" id="ARBA00004613"/>
    </source>
</evidence>
<reference evidence="10 11" key="1">
    <citation type="submission" date="2024-09" db="EMBL/GenBank/DDBJ databases">
        <title>A chromosome-level genome assembly of Gray's grenadier anchovy, Coilia grayii.</title>
        <authorList>
            <person name="Fu Z."/>
        </authorList>
    </citation>
    <scope>NUCLEOTIDE SEQUENCE [LARGE SCALE GENOMIC DNA]</scope>
    <source>
        <strain evidence="10">G4</strain>
        <tissue evidence="10">Muscle</tissue>
    </source>
</reference>
<keyword evidence="8" id="KW-0812">Transmembrane</keyword>
<keyword evidence="6" id="KW-1015">Disulfide bond</keyword>
<keyword evidence="8" id="KW-0472">Membrane</keyword>
<dbReference type="Pfam" id="PF15711">
    <property type="entry name" value="ILEI"/>
    <property type="match status" value="1"/>
</dbReference>
<evidence type="ECO:0000313" key="11">
    <source>
        <dbReference type="Proteomes" id="UP001591681"/>
    </source>
</evidence>
<dbReference type="PANTHER" id="PTHR14592">
    <property type="entry name" value="UNCHARACTERIZED FAM3"/>
    <property type="match status" value="1"/>
</dbReference>
<keyword evidence="11" id="KW-1185">Reference proteome</keyword>
<dbReference type="GO" id="GO:0030246">
    <property type="term" value="F:carbohydrate binding"/>
    <property type="evidence" value="ECO:0007669"/>
    <property type="project" value="UniProtKB-UniRule"/>
</dbReference>
<dbReference type="EMBL" id="JBHFQA010000009">
    <property type="protein sequence ID" value="KAL2093585.1"/>
    <property type="molecule type" value="Genomic_DNA"/>
</dbReference>
<keyword evidence="3" id="KW-0964">Secreted</keyword>
<evidence type="ECO:0000259" key="9">
    <source>
        <dbReference type="Pfam" id="PF15711"/>
    </source>
</evidence>
<name>A0ABD1K399_9TELE</name>
<dbReference type="GO" id="GO:0005576">
    <property type="term" value="C:extracellular region"/>
    <property type="evidence" value="ECO:0007669"/>
    <property type="project" value="UniProtKB-SubCell"/>
</dbReference>
<evidence type="ECO:0000256" key="4">
    <source>
        <dbReference type="ARBA" id="ARBA00022729"/>
    </source>
</evidence>
<evidence type="ECO:0000313" key="10">
    <source>
        <dbReference type="EMBL" id="KAL2093585.1"/>
    </source>
</evidence>
<sequence length="232" mass="25707">MLYVVKGPRKIRKKRKFAKIVLFLFFAAALVVIIPLRNIIIPEIYGLKITSTSEKSKGVQHKCGLKKSCPRGTFAFNMKTGAANVLPPKMCFNGETIMSSSMKNTGEGLNIAVINARTGDVMRTGTFNMWLGDIVSLEPFLEAIEENTLVLIVTFDDGSTKMTDKARGLIAELGSSAINKLAFRDNWVFAGGKGISGKSPFEQHIKNNRSNNKYENWPELLEMEGCLPQKLD</sequence>
<proteinExistence type="inferred from homology"/>
<evidence type="ECO:0000256" key="2">
    <source>
        <dbReference type="ARBA" id="ARBA00010905"/>
    </source>
</evidence>
<evidence type="ECO:0000256" key="8">
    <source>
        <dbReference type="SAM" id="Phobius"/>
    </source>
</evidence>
<evidence type="ECO:0000256" key="5">
    <source>
        <dbReference type="ARBA" id="ARBA00022734"/>
    </source>
</evidence>
<dbReference type="InterPro" id="IPR039220">
    <property type="entry name" value="FAM3"/>
</dbReference>
<dbReference type="InterPro" id="IPR039475">
    <property type="entry name" value="ILEI_FAM3C"/>
</dbReference>
<comment type="caution">
    <text evidence="10">The sequence shown here is derived from an EMBL/GenBank/DDBJ whole genome shotgun (WGS) entry which is preliminary data.</text>
</comment>
<organism evidence="10 11">
    <name type="scientific">Coilia grayii</name>
    <name type="common">Gray's grenadier anchovy</name>
    <dbReference type="NCBI Taxonomy" id="363190"/>
    <lineage>
        <taxon>Eukaryota</taxon>
        <taxon>Metazoa</taxon>
        <taxon>Chordata</taxon>
        <taxon>Craniata</taxon>
        <taxon>Vertebrata</taxon>
        <taxon>Euteleostomi</taxon>
        <taxon>Actinopterygii</taxon>
        <taxon>Neopterygii</taxon>
        <taxon>Teleostei</taxon>
        <taxon>Clupei</taxon>
        <taxon>Clupeiformes</taxon>
        <taxon>Clupeoidei</taxon>
        <taxon>Engraulidae</taxon>
        <taxon>Coilinae</taxon>
        <taxon>Coilia</taxon>
    </lineage>
</organism>
<accession>A0ABD1K399</accession>
<comment type="similarity">
    <text evidence="2">Belongs to the FAM3 family.</text>
</comment>
<gene>
    <name evidence="10" type="ORF">ACEWY4_010897</name>
</gene>
<evidence type="ECO:0000256" key="6">
    <source>
        <dbReference type="ARBA" id="ARBA00023157"/>
    </source>
</evidence>
<keyword evidence="8" id="KW-1133">Transmembrane helix</keyword>
<evidence type="ECO:0000256" key="7">
    <source>
        <dbReference type="PROSITE-ProRule" id="PRU01375"/>
    </source>
</evidence>
<dbReference type="CDD" id="cd13940">
    <property type="entry name" value="ILEI_FAM3C"/>
    <property type="match status" value="1"/>
</dbReference>
<keyword evidence="4" id="KW-0732">Signal</keyword>
<dbReference type="InterPro" id="IPR039477">
    <property type="entry name" value="ILEI/PANDER_dom"/>
</dbReference>
<dbReference type="Proteomes" id="UP001591681">
    <property type="component" value="Unassembled WGS sequence"/>
</dbReference>
<feature type="domain" description="ILEI/PANDER" evidence="9">
    <location>
        <begin position="108"/>
        <end position="194"/>
    </location>
</feature>
<comment type="subcellular location">
    <subcellularLocation>
        <location evidence="1">Secreted</location>
    </subcellularLocation>
</comment>
<evidence type="ECO:0000256" key="3">
    <source>
        <dbReference type="ARBA" id="ARBA00022525"/>
    </source>
</evidence>
<dbReference type="AlphaFoldDB" id="A0ABD1K399"/>